<comment type="caution">
    <text evidence="2">The sequence shown here is derived from an EMBL/GenBank/DDBJ whole genome shotgun (WGS) entry which is preliminary data.</text>
</comment>
<dbReference type="Proteomes" id="UP001140011">
    <property type="component" value="Unassembled WGS sequence"/>
</dbReference>
<dbReference type="EMBL" id="JANBUH010001524">
    <property type="protein sequence ID" value="KAJ2744665.1"/>
    <property type="molecule type" value="Genomic_DNA"/>
</dbReference>
<organism evidence="2 3">
    <name type="scientific">Coemansia pectinata</name>
    <dbReference type="NCBI Taxonomy" id="1052879"/>
    <lineage>
        <taxon>Eukaryota</taxon>
        <taxon>Fungi</taxon>
        <taxon>Fungi incertae sedis</taxon>
        <taxon>Zoopagomycota</taxon>
        <taxon>Kickxellomycotina</taxon>
        <taxon>Kickxellomycetes</taxon>
        <taxon>Kickxellales</taxon>
        <taxon>Kickxellaceae</taxon>
        <taxon>Coemansia</taxon>
    </lineage>
</organism>
<evidence type="ECO:0000313" key="3">
    <source>
        <dbReference type="Proteomes" id="UP001140011"/>
    </source>
</evidence>
<accession>A0A9W8GRH0</accession>
<evidence type="ECO:0000259" key="1">
    <source>
        <dbReference type="Pfam" id="PF17667"/>
    </source>
</evidence>
<name>A0A9W8GRH0_9FUNG</name>
<keyword evidence="3" id="KW-1185">Reference proteome</keyword>
<evidence type="ECO:0000313" key="2">
    <source>
        <dbReference type="EMBL" id="KAJ2744665.1"/>
    </source>
</evidence>
<proteinExistence type="predicted"/>
<dbReference type="Pfam" id="PF17667">
    <property type="entry name" value="Pkinase_fungal"/>
    <property type="match status" value="1"/>
</dbReference>
<dbReference type="AlphaFoldDB" id="A0A9W8GRH0"/>
<gene>
    <name evidence="2" type="ORF">GGI19_006581</name>
</gene>
<feature type="domain" description="Fungal-type protein kinase" evidence="1">
    <location>
        <begin position="157"/>
        <end position="283"/>
    </location>
</feature>
<sequence length="284" mass="31473">MFPLSSRVEIKAVPALHLIVANVEIGEYLEDFNETKLKLVRKTKALFIDQHNRRFAWGLAAACHTIHAYVFGPDDIWYVVNGGIGDPYLEINIHEMDESTGHMEKHTYYSKRCIRAADRLFGCHARYFAVSTSPEMLNTPEFLVKDMWATSNSGSTSDMRESLFLNKLHAEFDSSSEFSGKFSQLVSTGPVYINRGDSFVADSTATTFAGLWSISQGVAVDSDDVQSSSSICVRQHRRTVSRWAGTLISAADNPGQIVVAIADAMAALNEVYGKCKIFHGNISD</sequence>
<dbReference type="InterPro" id="IPR040976">
    <property type="entry name" value="Pkinase_fungal"/>
</dbReference>
<protein>
    <recommendedName>
        <fullName evidence="1">Fungal-type protein kinase domain-containing protein</fullName>
    </recommendedName>
</protein>
<dbReference type="OrthoDB" id="5584477at2759"/>
<reference evidence="2" key="1">
    <citation type="submission" date="2022-07" db="EMBL/GenBank/DDBJ databases">
        <title>Phylogenomic reconstructions and comparative analyses of Kickxellomycotina fungi.</title>
        <authorList>
            <person name="Reynolds N.K."/>
            <person name="Stajich J.E."/>
            <person name="Barry K."/>
            <person name="Grigoriev I.V."/>
            <person name="Crous P."/>
            <person name="Smith M.E."/>
        </authorList>
    </citation>
    <scope>NUCLEOTIDE SEQUENCE</scope>
    <source>
        <strain evidence="2">BCRC 34297</strain>
    </source>
</reference>